<dbReference type="InterPro" id="IPR023866">
    <property type="entry name" value="SbnB"/>
</dbReference>
<dbReference type="NCBIfam" id="TIGR03944">
    <property type="entry name" value="dehyd_SbnB_fam"/>
    <property type="match status" value="1"/>
</dbReference>
<dbReference type="Proteomes" id="UP000053923">
    <property type="component" value="Unassembled WGS sequence"/>
</dbReference>
<comment type="caution">
    <text evidence="1">The sequence shown here is derived from an EMBL/GenBank/DDBJ whole genome shotgun (WGS) entry which is preliminary data.</text>
</comment>
<accession>A0A101J709</accession>
<dbReference type="InterPro" id="IPR023401">
    <property type="entry name" value="ODC_N"/>
</dbReference>
<dbReference type="OrthoDB" id="3396397at2"/>
<keyword evidence="2" id="KW-1185">Reference proteome</keyword>
<reference evidence="2" key="1">
    <citation type="submission" date="2015-10" db="EMBL/GenBank/DDBJ databases">
        <authorList>
            <person name="Ju K.-S."/>
            <person name="Doroghazi J.R."/>
            <person name="Metcalf W.W."/>
        </authorList>
    </citation>
    <scope>NUCLEOTIDE SEQUENCE [LARGE SCALE GENOMIC DNA]</scope>
    <source>
        <strain evidence="2">NRRL 3151</strain>
    </source>
</reference>
<dbReference type="AlphaFoldDB" id="A0A101J709"/>
<dbReference type="PIRSF" id="PIRSF001439">
    <property type="entry name" value="CryM"/>
    <property type="match status" value="1"/>
</dbReference>
<dbReference type="SUPFAM" id="SSF51735">
    <property type="entry name" value="NAD(P)-binding Rossmann-fold domains"/>
    <property type="match status" value="1"/>
</dbReference>
<dbReference type="RefSeq" id="WP_062714565.1">
    <property type="nucleotide sequence ID" value="NZ_LLZG01000410.1"/>
</dbReference>
<dbReference type="GO" id="GO:0016639">
    <property type="term" value="F:oxidoreductase activity, acting on the CH-NH2 group of donors, NAD or NADP as acceptor"/>
    <property type="evidence" value="ECO:0007669"/>
    <property type="project" value="InterPro"/>
</dbReference>
<evidence type="ECO:0000313" key="2">
    <source>
        <dbReference type="Proteomes" id="UP000053923"/>
    </source>
</evidence>
<dbReference type="Pfam" id="PF02423">
    <property type="entry name" value="OCD_Mu_crystall"/>
    <property type="match status" value="1"/>
</dbReference>
<dbReference type="InterPro" id="IPR036291">
    <property type="entry name" value="NAD(P)-bd_dom_sf"/>
</dbReference>
<dbReference type="PANTHER" id="PTHR13812:SF19">
    <property type="entry name" value="KETIMINE REDUCTASE MU-CRYSTALLIN"/>
    <property type="match status" value="1"/>
</dbReference>
<protein>
    <submittedName>
        <fullName evidence="1">2,3-diaminopropionate biosynthesis protein SbnB</fullName>
    </submittedName>
</protein>
<dbReference type="EMBL" id="LLZG01000410">
    <property type="protein sequence ID" value="KUL21348.1"/>
    <property type="molecule type" value="Genomic_DNA"/>
</dbReference>
<dbReference type="GO" id="GO:0005737">
    <property type="term" value="C:cytoplasm"/>
    <property type="evidence" value="ECO:0007669"/>
    <property type="project" value="TreeGrafter"/>
</dbReference>
<organism evidence="1 2">
    <name type="scientific">Streptomyces regalis</name>
    <dbReference type="NCBI Taxonomy" id="68262"/>
    <lineage>
        <taxon>Bacteria</taxon>
        <taxon>Bacillati</taxon>
        <taxon>Actinomycetota</taxon>
        <taxon>Actinomycetes</taxon>
        <taxon>Kitasatosporales</taxon>
        <taxon>Streptomycetaceae</taxon>
        <taxon>Streptomyces</taxon>
    </lineage>
</organism>
<evidence type="ECO:0000313" key="1">
    <source>
        <dbReference type="EMBL" id="KUL21348.1"/>
    </source>
</evidence>
<proteinExistence type="predicted"/>
<dbReference type="InterPro" id="IPR003462">
    <property type="entry name" value="ODC_Mu_crystall"/>
</dbReference>
<dbReference type="Gene3D" id="3.40.50.720">
    <property type="entry name" value="NAD(P)-binding Rossmann-like Domain"/>
    <property type="match status" value="1"/>
</dbReference>
<sequence>MFAFDVVSGTVAREVISESRRDILQVVKEAYLAHESGQSVNPNSYFLRFPEKPSARIIALPAYLGGDHDVAGIKWIASFPDNVARNVPRASAVLLLNDYATGYPFACLEASQISAARTAASCVLGAATLHGATRADRIAVVGAGVIARNILEFFAAEQWQIGEFTVHDQVPGYADALVSYSRETLGIPATAADSLESAVGGADLVVLATTAAAPYITGTDVFSAGQTVLNISLRDIAPETILASHNVVDDIDHCLTAQTSVHLAEQACGHRDFIDGTLAQAVLGKLEFDAARPRLFSPFGLGILDLAVGSFVYRRAVESGRTTPIDDFFAETERWQK</sequence>
<dbReference type="Gene3D" id="3.30.1780.10">
    <property type="entry name" value="ornithine cyclodeaminase, domain 1"/>
    <property type="match status" value="1"/>
</dbReference>
<dbReference type="GO" id="GO:0019290">
    <property type="term" value="P:siderophore biosynthetic process"/>
    <property type="evidence" value="ECO:0007669"/>
    <property type="project" value="InterPro"/>
</dbReference>
<dbReference type="PANTHER" id="PTHR13812">
    <property type="entry name" value="KETIMINE REDUCTASE MU-CRYSTALLIN"/>
    <property type="match status" value="1"/>
</dbReference>
<gene>
    <name evidence="1" type="ORF">ADL12_45325</name>
</gene>
<name>A0A101J709_9ACTN</name>